<evidence type="ECO:0000256" key="7">
    <source>
        <dbReference type="ARBA" id="ARBA00023237"/>
    </source>
</evidence>
<dbReference type="Gene3D" id="2.40.160.60">
    <property type="entry name" value="Outer membrane protein transport protein (OMPP1/FadL/TodX)"/>
    <property type="match status" value="1"/>
</dbReference>
<dbReference type="SUPFAM" id="SSF56935">
    <property type="entry name" value="Porins"/>
    <property type="match status" value="1"/>
</dbReference>
<accession>A0AAX2IDT3</accession>
<evidence type="ECO:0000256" key="3">
    <source>
        <dbReference type="ARBA" id="ARBA00022452"/>
    </source>
</evidence>
<gene>
    <name evidence="8" type="ORF">NCTC11653_02111</name>
</gene>
<comment type="caution">
    <text evidence="8">The sequence shown here is derived from an EMBL/GenBank/DDBJ whole genome shotgun (WGS) entry which is preliminary data.</text>
</comment>
<evidence type="ECO:0000313" key="9">
    <source>
        <dbReference type="Proteomes" id="UP000249902"/>
    </source>
</evidence>
<dbReference type="AlphaFoldDB" id="A0AAX2IDT3"/>
<dbReference type="EMBL" id="UAVP01000009">
    <property type="protein sequence ID" value="SQA76189.1"/>
    <property type="molecule type" value="Genomic_DNA"/>
</dbReference>
<reference evidence="8 9" key="1">
    <citation type="submission" date="2018-06" db="EMBL/GenBank/DDBJ databases">
        <authorList>
            <consortium name="Pathogen Informatics"/>
            <person name="Doyle S."/>
        </authorList>
    </citation>
    <scope>NUCLEOTIDE SEQUENCE [LARGE SCALE GENOMIC DNA]</scope>
    <source>
        <strain evidence="8 9">NCTC11653</strain>
    </source>
</reference>
<proteinExistence type="inferred from homology"/>
<evidence type="ECO:0000313" key="8">
    <source>
        <dbReference type="EMBL" id="SQA76189.1"/>
    </source>
</evidence>
<evidence type="ECO:0000256" key="4">
    <source>
        <dbReference type="ARBA" id="ARBA00022692"/>
    </source>
</evidence>
<comment type="similarity">
    <text evidence="2">Belongs to the OmpP1/FadL family.</text>
</comment>
<dbReference type="Proteomes" id="UP000249902">
    <property type="component" value="Unassembled WGS sequence"/>
</dbReference>
<dbReference type="PANTHER" id="PTHR35093">
    <property type="entry name" value="OUTER MEMBRANE PROTEIN NMB0088-RELATED"/>
    <property type="match status" value="1"/>
</dbReference>
<keyword evidence="3" id="KW-1134">Transmembrane beta strand</keyword>
<evidence type="ECO:0000256" key="5">
    <source>
        <dbReference type="ARBA" id="ARBA00022729"/>
    </source>
</evidence>
<keyword evidence="7" id="KW-0998">Cell outer membrane</keyword>
<evidence type="ECO:0000256" key="2">
    <source>
        <dbReference type="ARBA" id="ARBA00008163"/>
    </source>
</evidence>
<keyword evidence="5" id="KW-0732">Signal</keyword>
<dbReference type="GO" id="GO:0009279">
    <property type="term" value="C:cell outer membrane"/>
    <property type="evidence" value="ECO:0007669"/>
    <property type="project" value="UniProtKB-SubCell"/>
</dbReference>
<protein>
    <submittedName>
        <fullName evidence="8">Outer membrane protein transport protein (OMPP1/FadL/TodX)</fullName>
    </submittedName>
</protein>
<evidence type="ECO:0000256" key="6">
    <source>
        <dbReference type="ARBA" id="ARBA00023136"/>
    </source>
</evidence>
<keyword evidence="6" id="KW-0472">Membrane</keyword>
<evidence type="ECO:0000256" key="1">
    <source>
        <dbReference type="ARBA" id="ARBA00004571"/>
    </source>
</evidence>
<keyword evidence="4" id="KW-0812">Transmembrane</keyword>
<name>A0AAX2IDT3_CAPSP</name>
<organism evidence="8 9">
    <name type="scientific">Capnocytophaga sputigena</name>
    <dbReference type="NCBI Taxonomy" id="1019"/>
    <lineage>
        <taxon>Bacteria</taxon>
        <taxon>Pseudomonadati</taxon>
        <taxon>Bacteroidota</taxon>
        <taxon>Flavobacteriia</taxon>
        <taxon>Flavobacteriales</taxon>
        <taxon>Flavobacteriaceae</taxon>
        <taxon>Capnocytophaga</taxon>
    </lineage>
</organism>
<dbReference type="Pfam" id="PF03349">
    <property type="entry name" value="Toluene_X"/>
    <property type="match status" value="1"/>
</dbReference>
<sequence length="431" mass="48572">MDSLNNMMNRKLITLIIALFTTTYVAFSQKTTESPYSFYGVGERNFGGIAEESAMGGLGIYADSTRVNIQNPAALSQLKFTAFSAGFTMQRKNIVTNNTKLNTQSSSFNYFALGFPIVEKLGVSFGLVPYSSVGYKIKNTKANRVYQYEGSGNVNQFFLSTGYQIYGGLSLGASFRYHFGTIDMTDLYQQNNIEFYTQEFSKSRLSGGAFNIGLYYEETLKHRLRLYTSLVYTPQSTLSSENQRNISTLSYVASSRSGAQLTVRETRTLDLDATGLKNTKLTLPSQIEVGIGLGEHQKWFTGLEYTYINNSKFSNPFLTTTDVSYKDSYKLAVGGFWIPNYHSFSSYWHRVTYRAGFRYENTGIVLNGQNINYFGTSFGLSLPVKGFSNITLVGEYGKRGTTTANLIKENEFNLRIGFTLNDKWFQRTKYQ</sequence>
<dbReference type="InterPro" id="IPR005017">
    <property type="entry name" value="OMPP1/FadL/TodX"/>
</dbReference>
<dbReference type="GO" id="GO:0015483">
    <property type="term" value="F:long-chain fatty acid transporting porin activity"/>
    <property type="evidence" value="ECO:0007669"/>
    <property type="project" value="TreeGrafter"/>
</dbReference>
<comment type="subcellular location">
    <subcellularLocation>
        <location evidence="1">Cell outer membrane</location>
        <topology evidence="1">Multi-pass membrane protein</topology>
    </subcellularLocation>
</comment>
<dbReference type="PANTHER" id="PTHR35093:SF8">
    <property type="entry name" value="OUTER MEMBRANE PROTEIN NMB0088-RELATED"/>
    <property type="match status" value="1"/>
</dbReference>